<evidence type="ECO:0000313" key="3">
    <source>
        <dbReference type="EMBL" id="KAK8042410.1"/>
    </source>
</evidence>
<dbReference type="EMBL" id="JAQQWL010000013">
    <property type="protein sequence ID" value="KAK8042410.1"/>
    <property type="molecule type" value="Genomic_DNA"/>
</dbReference>
<evidence type="ECO:0008006" key="5">
    <source>
        <dbReference type="Google" id="ProtNLM"/>
    </source>
</evidence>
<reference evidence="3 4" key="1">
    <citation type="submission" date="2023-01" db="EMBL/GenBank/DDBJ databases">
        <title>Analysis of 21 Apiospora genomes using comparative genomics revels a genus with tremendous synthesis potential of carbohydrate active enzymes and secondary metabolites.</title>
        <authorList>
            <person name="Sorensen T."/>
        </authorList>
    </citation>
    <scope>NUCLEOTIDE SEQUENCE [LARGE SCALE GENOMIC DNA]</scope>
    <source>
        <strain evidence="3 4">CBS 135458</strain>
    </source>
</reference>
<dbReference type="Proteomes" id="UP001480595">
    <property type="component" value="Unassembled WGS sequence"/>
</dbReference>
<comment type="caution">
    <text evidence="3">The sequence shown here is derived from an EMBL/GenBank/DDBJ whole genome shotgun (WGS) entry which is preliminary data.</text>
</comment>
<proteinExistence type="predicted"/>
<sequence length="404" mass="45894">MTSQALVLTQALGAVLGYIGSEVAEVTTFERLLWPERFYNDASLPTILKQSLFMTMGGPLHSAALKTLDVFRTHGLYRGPGRGNLLGTAFYSDLKAQHTSRITASSPGHGTDDQVRNGFWVEVLRQLDKQVFTKGRVPSRSDIEKERVESFRAIQAVHHLQLRLVSRQEKPKSRTVILREDKISWKTLLGVVISETVTVIVTIIAAILTTWWVALFMVIPLVLKLSSLLFHTRREGLRTASESTKKDQSIICEIRKITQGFFLIEGPVSAVEQFFRHYGHPLRSSKGDRRREVLCISVTYAFVLYYPAGLVLSIWMDDTMQYLWLAYQLYAVLAMHILRLLDWQGSGRTEYCAAKHLSRDREVWLRSSSGDMIAATVRTDFVPKYSEGERLVQERFAEHANRGS</sequence>
<organism evidence="3 4">
    <name type="scientific">Apiospora phragmitis</name>
    <dbReference type="NCBI Taxonomy" id="2905665"/>
    <lineage>
        <taxon>Eukaryota</taxon>
        <taxon>Fungi</taxon>
        <taxon>Dikarya</taxon>
        <taxon>Ascomycota</taxon>
        <taxon>Pezizomycotina</taxon>
        <taxon>Sordariomycetes</taxon>
        <taxon>Xylariomycetidae</taxon>
        <taxon>Amphisphaeriales</taxon>
        <taxon>Apiosporaceae</taxon>
        <taxon>Apiospora</taxon>
    </lineage>
</organism>
<feature type="chain" id="PRO_5045633529" description="ABC transmembrane type-1 domain-containing protein" evidence="2">
    <location>
        <begin position="18"/>
        <end position="404"/>
    </location>
</feature>
<keyword evidence="2" id="KW-0732">Signal</keyword>
<dbReference type="GeneID" id="92097365"/>
<dbReference type="RefSeq" id="XP_066709263.1">
    <property type="nucleotide sequence ID" value="XM_066864302.1"/>
</dbReference>
<feature type="transmembrane region" description="Helical" evidence="1">
    <location>
        <begin position="199"/>
        <end position="223"/>
    </location>
</feature>
<feature type="transmembrane region" description="Helical" evidence="1">
    <location>
        <begin position="293"/>
        <end position="316"/>
    </location>
</feature>
<feature type="transmembrane region" description="Helical" evidence="1">
    <location>
        <begin position="322"/>
        <end position="341"/>
    </location>
</feature>
<keyword evidence="1" id="KW-0472">Membrane</keyword>
<name>A0ABR1T8U1_9PEZI</name>
<evidence type="ECO:0000256" key="1">
    <source>
        <dbReference type="SAM" id="Phobius"/>
    </source>
</evidence>
<accession>A0ABR1T8U1</accession>
<gene>
    <name evidence="3" type="ORF">PG994_012893</name>
</gene>
<evidence type="ECO:0000256" key="2">
    <source>
        <dbReference type="SAM" id="SignalP"/>
    </source>
</evidence>
<keyword evidence="1" id="KW-0812">Transmembrane</keyword>
<keyword evidence="4" id="KW-1185">Reference proteome</keyword>
<protein>
    <recommendedName>
        <fullName evidence="5">ABC transmembrane type-1 domain-containing protein</fullName>
    </recommendedName>
</protein>
<evidence type="ECO:0000313" key="4">
    <source>
        <dbReference type="Proteomes" id="UP001480595"/>
    </source>
</evidence>
<keyword evidence="1" id="KW-1133">Transmembrane helix</keyword>
<feature type="signal peptide" evidence="2">
    <location>
        <begin position="1"/>
        <end position="17"/>
    </location>
</feature>